<dbReference type="InterPro" id="IPR050921">
    <property type="entry name" value="T4SS_GSP_E_ATPase"/>
</dbReference>
<organism evidence="3 4">
    <name type="scientific">Candidatus Falkowbacteria bacterium GW2011_GWF2_39_8</name>
    <dbReference type="NCBI Taxonomy" id="1618642"/>
    <lineage>
        <taxon>Bacteria</taxon>
        <taxon>Candidatus Falkowiibacteriota</taxon>
    </lineage>
</organism>
<evidence type="ECO:0000313" key="4">
    <source>
        <dbReference type="Proteomes" id="UP000034137"/>
    </source>
</evidence>
<evidence type="ECO:0000256" key="1">
    <source>
        <dbReference type="ARBA" id="ARBA00006611"/>
    </source>
</evidence>
<dbReference type="Proteomes" id="UP000034137">
    <property type="component" value="Unassembled WGS sequence"/>
</dbReference>
<accession>A0A0G0Q5I2</accession>
<protein>
    <submittedName>
        <fullName evidence="3">Twitching mobility protein</fullName>
    </submittedName>
</protein>
<dbReference type="PATRIC" id="fig|1618642.3.peg.573"/>
<comment type="caution">
    <text evidence="3">The sequence shown here is derived from an EMBL/GenBank/DDBJ whole genome shotgun (WGS) entry which is preliminary data.</text>
</comment>
<reference evidence="3 4" key="1">
    <citation type="journal article" date="2015" name="Nature">
        <title>rRNA introns, odd ribosomes, and small enigmatic genomes across a large radiation of phyla.</title>
        <authorList>
            <person name="Brown C.T."/>
            <person name="Hug L.A."/>
            <person name="Thomas B.C."/>
            <person name="Sharon I."/>
            <person name="Castelle C.J."/>
            <person name="Singh A."/>
            <person name="Wilkins M.J."/>
            <person name="Williams K.H."/>
            <person name="Banfield J.F."/>
        </authorList>
    </citation>
    <scope>NUCLEOTIDE SEQUENCE [LARGE SCALE GENOMIC DNA]</scope>
</reference>
<dbReference type="GO" id="GO:0016887">
    <property type="term" value="F:ATP hydrolysis activity"/>
    <property type="evidence" value="ECO:0007669"/>
    <property type="project" value="InterPro"/>
</dbReference>
<name>A0A0G0Q5I2_9BACT</name>
<evidence type="ECO:0000259" key="2">
    <source>
        <dbReference type="Pfam" id="PF00437"/>
    </source>
</evidence>
<dbReference type="InterPro" id="IPR001482">
    <property type="entry name" value="T2SS/T4SS_dom"/>
</dbReference>
<sequence>MMEVPTILLNRLLEEAAKKKASSLHLIAGNVPTLRINNQLVGIEGENILDADTLKMIINSFVTPEEAEKLATDKEITLAKNFAGTFRFRINVFYQKNLPSMTFCYVPETVSSIEQLKLPQIFTDLTKIPSGLFILAGTHASGKTTSAAAVIEEINNQQKKHIITIEDPIEYSFISKKSIIEQRQIGSDTKSYITGLNYCLEEDVDLVYVGEIRKELQKCMSLILELATGNSLVIMEVNANNTTRAIEKVLTAAEFEISDEAARYSLADSLVGVVVQRLLPRRGGGMVAGYEILLTNSAIKSLIREGKIYQLESIIQTSRKEGMIMMEKSLEELVRNNDIRQEDI</sequence>
<dbReference type="Pfam" id="PF00437">
    <property type="entry name" value="T2SSE"/>
    <property type="match status" value="1"/>
</dbReference>
<comment type="similarity">
    <text evidence="1">Belongs to the GSP E family.</text>
</comment>
<dbReference type="Gene3D" id="3.40.50.300">
    <property type="entry name" value="P-loop containing nucleotide triphosphate hydrolases"/>
    <property type="match status" value="1"/>
</dbReference>
<dbReference type="PANTHER" id="PTHR30486">
    <property type="entry name" value="TWITCHING MOTILITY PROTEIN PILT"/>
    <property type="match status" value="1"/>
</dbReference>
<gene>
    <name evidence="3" type="ORF">UT64_C0028G0007</name>
</gene>
<evidence type="ECO:0000313" key="3">
    <source>
        <dbReference type="EMBL" id="KKR32591.1"/>
    </source>
</evidence>
<dbReference type="SUPFAM" id="SSF52540">
    <property type="entry name" value="P-loop containing nucleoside triphosphate hydrolases"/>
    <property type="match status" value="1"/>
</dbReference>
<dbReference type="Gene3D" id="3.30.450.90">
    <property type="match status" value="1"/>
</dbReference>
<dbReference type="EMBL" id="LBXO01000028">
    <property type="protein sequence ID" value="KKR32591.1"/>
    <property type="molecule type" value="Genomic_DNA"/>
</dbReference>
<dbReference type="InterPro" id="IPR027417">
    <property type="entry name" value="P-loop_NTPase"/>
</dbReference>
<proteinExistence type="inferred from homology"/>
<feature type="domain" description="Bacterial type II secretion system protein E" evidence="2">
    <location>
        <begin position="8"/>
        <end position="280"/>
    </location>
</feature>
<dbReference type="AlphaFoldDB" id="A0A0G0Q5I2"/>